<reference evidence="1" key="1">
    <citation type="submission" date="2020-05" db="EMBL/GenBank/DDBJ databases">
        <authorList>
            <person name="Chiriac C."/>
            <person name="Salcher M."/>
            <person name="Ghai R."/>
            <person name="Kavagutti S V."/>
        </authorList>
    </citation>
    <scope>NUCLEOTIDE SEQUENCE</scope>
</reference>
<organism evidence="1">
    <name type="scientific">freshwater metagenome</name>
    <dbReference type="NCBI Taxonomy" id="449393"/>
    <lineage>
        <taxon>unclassified sequences</taxon>
        <taxon>metagenomes</taxon>
        <taxon>ecological metagenomes</taxon>
    </lineage>
</organism>
<gene>
    <name evidence="1" type="ORF">UFOPK2086_00939</name>
</gene>
<dbReference type="AlphaFoldDB" id="A0A6J6JW14"/>
<protein>
    <submittedName>
        <fullName evidence="1">Unannotated protein</fullName>
    </submittedName>
</protein>
<sequence length="264" mass="28320">MRCMTGTRCQQHHPWCVGRASSVVCNIGNGVINEIFGEVIASPVGARCGDMCVVAHNFGAVLISFSIEESVEAIEPARKWPSIKRTSGACLSERCDMPFANHVVAVAVRTKHFGKGACFVCDLAAIAGVAAVEVGEATNTNRVMITTSEQCGSRCGTHRCRVKARESKTTLCDCINGGCVVLGAIATKICKAHIVKQHDENVGLSCSLIVVREIWGRLRDRLADGAGKSSGCGWGKRHLSLRECLLSVLSSPYCRDNQVRSDVL</sequence>
<accession>A0A6J6JW14</accession>
<proteinExistence type="predicted"/>
<name>A0A6J6JW14_9ZZZZ</name>
<evidence type="ECO:0000313" key="1">
    <source>
        <dbReference type="EMBL" id="CAB4640434.1"/>
    </source>
</evidence>
<dbReference type="EMBL" id="CAEZVQ010000133">
    <property type="protein sequence ID" value="CAB4640434.1"/>
    <property type="molecule type" value="Genomic_DNA"/>
</dbReference>